<comment type="caution">
    <text evidence="8">The sequence shown here is derived from an EMBL/GenBank/DDBJ whole genome shotgun (WGS) entry which is preliminary data.</text>
</comment>
<feature type="transmembrane region" description="Helical" evidence="6">
    <location>
        <begin position="38"/>
        <end position="60"/>
    </location>
</feature>
<proteinExistence type="inferred from homology"/>
<evidence type="ECO:0000256" key="4">
    <source>
        <dbReference type="ARBA" id="ARBA00022989"/>
    </source>
</evidence>
<keyword evidence="9" id="KW-1185">Reference proteome</keyword>
<evidence type="ECO:0000313" key="9">
    <source>
        <dbReference type="Proteomes" id="UP000294558"/>
    </source>
</evidence>
<organism evidence="8 9">
    <name type="scientific">Ilumatobacter fluminis</name>
    <dbReference type="NCBI Taxonomy" id="467091"/>
    <lineage>
        <taxon>Bacteria</taxon>
        <taxon>Bacillati</taxon>
        <taxon>Actinomycetota</taxon>
        <taxon>Acidimicrobiia</taxon>
        <taxon>Acidimicrobiales</taxon>
        <taxon>Ilumatobacteraceae</taxon>
        <taxon>Ilumatobacter</taxon>
    </lineage>
</organism>
<dbReference type="Proteomes" id="UP000294558">
    <property type="component" value="Unassembled WGS sequence"/>
</dbReference>
<feature type="transmembrane region" description="Helical" evidence="6">
    <location>
        <begin position="152"/>
        <end position="172"/>
    </location>
</feature>
<keyword evidence="3 6" id="KW-0812">Transmembrane</keyword>
<keyword evidence="4 6" id="KW-1133">Transmembrane helix</keyword>
<evidence type="ECO:0000256" key="2">
    <source>
        <dbReference type="ARBA" id="ARBA00007362"/>
    </source>
</evidence>
<evidence type="ECO:0000259" key="7">
    <source>
        <dbReference type="Pfam" id="PF00892"/>
    </source>
</evidence>
<feature type="domain" description="EamA" evidence="7">
    <location>
        <begin position="154"/>
        <end position="287"/>
    </location>
</feature>
<sequence length="306" mass="32129">MTDDESSSGDVRAGLIAVAAAVTAWGSTGVIIKVIDMNAIAIAAWRFSIYAVLMTIVLLVRGNRLTKHLLWTSLPGGALLAADVMLFFVAVRTTNIVNATTIGAMQPIVIAVYATRFMGEKIGRRDLLAAAVAIVGVVVVITQSSGTPEWSGAGDLAALGALFAWSGYFIVAKRTAGKLTPHEFTTGTAWWVGLFAFAVGLVAGQDMAPPSGDDWLPVVALILVGGVVGHSLMNWGIPRLPVWLASTMTLLIPVVSSLAAWIFLDEALTAPQLVAMAVVIGALWVVVVTQTKTPVSPPQDIVELET</sequence>
<feature type="transmembrane region" description="Helical" evidence="6">
    <location>
        <begin position="12"/>
        <end position="32"/>
    </location>
</feature>
<evidence type="ECO:0000256" key="6">
    <source>
        <dbReference type="SAM" id="Phobius"/>
    </source>
</evidence>
<dbReference type="InterPro" id="IPR000620">
    <property type="entry name" value="EamA_dom"/>
</dbReference>
<name>A0A4R7HYU7_9ACTN</name>
<feature type="transmembrane region" description="Helical" evidence="6">
    <location>
        <begin position="69"/>
        <end position="90"/>
    </location>
</feature>
<protein>
    <submittedName>
        <fullName evidence="8">Threonine/homoserine efflux transporter RhtA</fullName>
    </submittedName>
</protein>
<feature type="transmembrane region" description="Helical" evidence="6">
    <location>
        <begin position="242"/>
        <end position="264"/>
    </location>
</feature>
<dbReference type="PANTHER" id="PTHR32322:SF2">
    <property type="entry name" value="EAMA DOMAIN-CONTAINING PROTEIN"/>
    <property type="match status" value="1"/>
</dbReference>
<gene>
    <name evidence="8" type="ORF">BDK89_1849</name>
</gene>
<feature type="transmembrane region" description="Helical" evidence="6">
    <location>
        <begin position="215"/>
        <end position="235"/>
    </location>
</feature>
<evidence type="ECO:0000256" key="3">
    <source>
        <dbReference type="ARBA" id="ARBA00022692"/>
    </source>
</evidence>
<feature type="transmembrane region" description="Helical" evidence="6">
    <location>
        <begin position="184"/>
        <end position="203"/>
    </location>
</feature>
<dbReference type="RefSeq" id="WP_166657476.1">
    <property type="nucleotide sequence ID" value="NZ_SOAU01000001.1"/>
</dbReference>
<dbReference type="EMBL" id="SOAU01000001">
    <property type="protein sequence ID" value="TDT16265.1"/>
    <property type="molecule type" value="Genomic_DNA"/>
</dbReference>
<feature type="domain" description="EamA" evidence="7">
    <location>
        <begin position="13"/>
        <end position="141"/>
    </location>
</feature>
<feature type="transmembrane region" description="Helical" evidence="6">
    <location>
        <begin position="127"/>
        <end position="146"/>
    </location>
</feature>
<dbReference type="InterPro" id="IPR037185">
    <property type="entry name" value="EmrE-like"/>
</dbReference>
<feature type="transmembrane region" description="Helical" evidence="6">
    <location>
        <begin position="270"/>
        <end position="289"/>
    </location>
</feature>
<feature type="transmembrane region" description="Helical" evidence="6">
    <location>
        <begin position="96"/>
        <end position="115"/>
    </location>
</feature>
<comment type="subcellular location">
    <subcellularLocation>
        <location evidence="1">Membrane</location>
        <topology evidence="1">Multi-pass membrane protein</topology>
    </subcellularLocation>
</comment>
<dbReference type="PANTHER" id="PTHR32322">
    <property type="entry name" value="INNER MEMBRANE TRANSPORTER"/>
    <property type="match status" value="1"/>
</dbReference>
<dbReference type="Pfam" id="PF00892">
    <property type="entry name" value="EamA"/>
    <property type="match status" value="2"/>
</dbReference>
<accession>A0A4R7HYU7</accession>
<dbReference type="GO" id="GO:0016020">
    <property type="term" value="C:membrane"/>
    <property type="evidence" value="ECO:0007669"/>
    <property type="project" value="UniProtKB-SubCell"/>
</dbReference>
<dbReference type="InterPro" id="IPR050638">
    <property type="entry name" value="AA-Vitamin_Transporters"/>
</dbReference>
<evidence type="ECO:0000256" key="1">
    <source>
        <dbReference type="ARBA" id="ARBA00004141"/>
    </source>
</evidence>
<dbReference type="AlphaFoldDB" id="A0A4R7HYU7"/>
<keyword evidence="5 6" id="KW-0472">Membrane</keyword>
<comment type="similarity">
    <text evidence="2">Belongs to the EamA transporter family.</text>
</comment>
<evidence type="ECO:0000256" key="5">
    <source>
        <dbReference type="ARBA" id="ARBA00023136"/>
    </source>
</evidence>
<reference evidence="8 9" key="1">
    <citation type="submission" date="2019-03" db="EMBL/GenBank/DDBJ databases">
        <title>Sequencing the genomes of 1000 actinobacteria strains.</title>
        <authorList>
            <person name="Klenk H.-P."/>
        </authorList>
    </citation>
    <scope>NUCLEOTIDE SEQUENCE [LARGE SCALE GENOMIC DNA]</scope>
    <source>
        <strain evidence="8 9">DSM 18936</strain>
    </source>
</reference>
<evidence type="ECO:0000313" key="8">
    <source>
        <dbReference type="EMBL" id="TDT16265.1"/>
    </source>
</evidence>
<dbReference type="SUPFAM" id="SSF103481">
    <property type="entry name" value="Multidrug resistance efflux transporter EmrE"/>
    <property type="match status" value="2"/>
</dbReference>